<sequence>MAHTLLEHARVDEGREKRLDSLEQRTIQVENMLLRTSQAALEKRVAELEASLKESNEECDKLKQTIAHMQSAEKDVTSSKKEENIEIIKNGLICNEKKDYTDNFTNDELSDSTSSISKEEEIIYERILKLVENMKSEGQKAINMKIPTESQLPMRPATRQSSKSISSKSPSPTDGLISPSKMIGRVWTPTSGISVLTNIPTSRAATPSGAISPPNSTQIPTKSPTSPPNKPSQLPSQLPSRSSTPVHSQTLPIQHIASPIKKQQRSRTGSCCSSIPSPSTPPPAHNISGLPTGLSSGLSKIQYQQRRIAC</sequence>
<evidence type="ECO:0000256" key="1">
    <source>
        <dbReference type="SAM" id="Coils"/>
    </source>
</evidence>
<feature type="compositionally biased region" description="Low complexity" evidence="2">
    <location>
        <begin position="231"/>
        <end position="245"/>
    </location>
</feature>
<feature type="compositionally biased region" description="Low complexity" evidence="2">
    <location>
        <begin position="161"/>
        <end position="172"/>
    </location>
</feature>
<dbReference type="AlphaFoldDB" id="A0A1D1YI67"/>
<keyword evidence="1" id="KW-0175">Coiled coil</keyword>
<feature type="region of interest" description="Disordered" evidence="2">
    <location>
        <begin position="143"/>
        <end position="182"/>
    </location>
</feature>
<feature type="region of interest" description="Disordered" evidence="2">
    <location>
        <begin position="204"/>
        <end position="298"/>
    </location>
</feature>
<gene>
    <name evidence="3" type="ORF">g.22040</name>
</gene>
<protein>
    <submittedName>
        <fullName evidence="3">Uncharacterized protein</fullName>
    </submittedName>
</protein>
<reference evidence="3" key="1">
    <citation type="submission" date="2015-07" db="EMBL/GenBank/DDBJ databases">
        <title>Transcriptome Assembly of Anthurium amnicola.</title>
        <authorList>
            <person name="Suzuki J."/>
        </authorList>
    </citation>
    <scope>NUCLEOTIDE SEQUENCE</scope>
</reference>
<dbReference type="EMBL" id="GDJX01013605">
    <property type="protein sequence ID" value="JAT54331.1"/>
    <property type="molecule type" value="Transcribed_RNA"/>
</dbReference>
<name>A0A1D1YI67_9ARAE</name>
<feature type="coiled-coil region" evidence="1">
    <location>
        <begin position="38"/>
        <end position="72"/>
    </location>
</feature>
<evidence type="ECO:0000313" key="3">
    <source>
        <dbReference type="EMBL" id="JAT54331.1"/>
    </source>
</evidence>
<feature type="compositionally biased region" description="Low complexity" evidence="2">
    <location>
        <begin position="288"/>
        <end position="298"/>
    </location>
</feature>
<proteinExistence type="predicted"/>
<organism evidence="3">
    <name type="scientific">Anthurium amnicola</name>
    <dbReference type="NCBI Taxonomy" id="1678845"/>
    <lineage>
        <taxon>Eukaryota</taxon>
        <taxon>Viridiplantae</taxon>
        <taxon>Streptophyta</taxon>
        <taxon>Embryophyta</taxon>
        <taxon>Tracheophyta</taxon>
        <taxon>Spermatophyta</taxon>
        <taxon>Magnoliopsida</taxon>
        <taxon>Liliopsida</taxon>
        <taxon>Araceae</taxon>
        <taxon>Pothoideae</taxon>
        <taxon>Potheae</taxon>
        <taxon>Anthurium</taxon>
    </lineage>
</organism>
<accession>A0A1D1YI67</accession>
<evidence type="ECO:0000256" key="2">
    <source>
        <dbReference type="SAM" id="MobiDB-lite"/>
    </source>
</evidence>